<protein>
    <submittedName>
        <fullName evidence="2">DegV family protein</fullName>
    </submittedName>
</protein>
<keyword evidence="3" id="KW-1185">Reference proteome</keyword>
<dbReference type="Gene3D" id="3.40.50.10170">
    <property type="match status" value="1"/>
</dbReference>
<dbReference type="InterPro" id="IPR050270">
    <property type="entry name" value="DegV_domain_contain"/>
</dbReference>
<proteinExistence type="predicted"/>
<dbReference type="NCBIfam" id="TIGR00762">
    <property type="entry name" value="DegV"/>
    <property type="match status" value="1"/>
</dbReference>
<accession>A0ABY2YYH9</accession>
<dbReference type="InterPro" id="IPR003797">
    <property type="entry name" value="DegV"/>
</dbReference>
<reference evidence="2 3" key="1">
    <citation type="submission" date="2018-08" db="EMBL/GenBank/DDBJ databases">
        <title>Comparative genomics of wild bee and flower associated Lactobacillus reveals potential adaptation to the bee host.</title>
        <authorList>
            <person name="Vuong H.Q."/>
            <person name="Mcfrederick Q.S."/>
        </authorList>
    </citation>
    <scope>NUCLEOTIDE SEQUENCE [LARGE SCALE GENOMIC DNA]</scope>
    <source>
        <strain evidence="2 3">HV_13</strain>
    </source>
</reference>
<dbReference type="EMBL" id="QUAV01000003">
    <property type="protein sequence ID" value="TPR24643.1"/>
    <property type="molecule type" value="Genomic_DNA"/>
</dbReference>
<dbReference type="InterPro" id="IPR043168">
    <property type="entry name" value="DegV_C"/>
</dbReference>
<evidence type="ECO:0000313" key="2">
    <source>
        <dbReference type="EMBL" id="TPR24643.1"/>
    </source>
</evidence>
<dbReference type="PANTHER" id="PTHR33434">
    <property type="entry name" value="DEGV DOMAIN-CONTAINING PROTEIN DR_1986-RELATED"/>
    <property type="match status" value="1"/>
</dbReference>
<dbReference type="SUPFAM" id="SSF82549">
    <property type="entry name" value="DAK1/DegV-like"/>
    <property type="match status" value="1"/>
</dbReference>
<dbReference type="RefSeq" id="WP_105963843.1">
    <property type="nucleotide sequence ID" value="NZ_POSO01000001.1"/>
</dbReference>
<evidence type="ECO:0000256" key="1">
    <source>
        <dbReference type="ARBA" id="ARBA00023121"/>
    </source>
</evidence>
<dbReference type="PROSITE" id="PS51482">
    <property type="entry name" value="DEGV"/>
    <property type="match status" value="1"/>
</dbReference>
<evidence type="ECO:0000313" key="3">
    <source>
        <dbReference type="Proteomes" id="UP000777560"/>
    </source>
</evidence>
<dbReference type="PANTHER" id="PTHR33434:SF8">
    <property type="entry name" value="DEGV DOMAIN-CONTAINING PROTEIN SPR1019"/>
    <property type="match status" value="1"/>
</dbReference>
<keyword evidence="1" id="KW-0446">Lipid-binding</keyword>
<gene>
    <name evidence="2" type="ORF">DY114_05015</name>
</gene>
<name>A0ABY2YYH9_9LACO</name>
<dbReference type="Proteomes" id="UP000777560">
    <property type="component" value="Unassembled WGS sequence"/>
</dbReference>
<sequence length="282" mass="30925">MIKIVTDSTALIPDKIVEELGIKVIPLNVSIGEQSFKDDIDINGKKLIKNLEDNPKGDFPITSQPSIGDFVELYNSLTANGDTVLSIHMTDLLSGTVHAAQQAAQIADGTVKVINTHFIDQSLGHIVTSAAKLANSNEYNLDEISAAVDKMIENSNLYIGASTLENLVRGGRISKAKGIISKLINLHVIFEVLPKDMDLQVKGRGKKTFTKWLDKYCESVKDEQFEFIGISYTGDDTFPLVIKKRLGEMFPDAEISMLYTSAIVATHTGNDAFAVMTCKKWS</sequence>
<dbReference type="Pfam" id="PF02645">
    <property type="entry name" value="DegV"/>
    <property type="match status" value="1"/>
</dbReference>
<dbReference type="Gene3D" id="3.30.1180.10">
    <property type="match status" value="1"/>
</dbReference>
<comment type="caution">
    <text evidence="2">The sequence shown here is derived from an EMBL/GenBank/DDBJ whole genome shotgun (WGS) entry which is preliminary data.</text>
</comment>
<organism evidence="2 3">
    <name type="scientific">Apilactobacillus micheneri</name>
    <dbReference type="NCBI Taxonomy" id="1899430"/>
    <lineage>
        <taxon>Bacteria</taxon>
        <taxon>Bacillati</taxon>
        <taxon>Bacillota</taxon>
        <taxon>Bacilli</taxon>
        <taxon>Lactobacillales</taxon>
        <taxon>Lactobacillaceae</taxon>
        <taxon>Apilactobacillus</taxon>
    </lineage>
</organism>